<feature type="region of interest" description="Disordered" evidence="2">
    <location>
        <begin position="921"/>
        <end position="940"/>
    </location>
</feature>
<proteinExistence type="predicted"/>
<feature type="region of interest" description="Disordered" evidence="2">
    <location>
        <begin position="525"/>
        <end position="553"/>
    </location>
</feature>
<evidence type="ECO:0000256" key="1">
    <source>
        <dbReference type="ARBA" id="ARBA00022581"/>
    </source>
</evidence>
<accession>A0AA95J489</accession>
<dbReference type="EMBL" id="ON887157">
    <property type="protein sequence ID" value="WBR14473.1"/>
    <property type="molecule type" value="Genomic_DNA"/>
</dbReference>
<gene>
    <name evidence="3" type="ORF">pkur_cds_298</name>
</gene>
<evidence type="ECO:0000313" key="4">
    <source>
        <dbReference type="Proteomes" id="UP001185135"/>
    </source>
</evidence>
<feature type="compositionally biased region" description="Low complexity" evidence="2">
    <location>
        <begin position="352"/>
        <end position="363"/>
    </location>
</feature>
<name>A0AA95J489_9VIRU</name>
<dbReference type="PANTHER" id="PTHR13037">
    <property type="entry name" value="FORMIN"/>
    <property type="match status" value="1"/>
</dbReference>
<evidence type="ECO:0000256" key="2">
    <source>
        <dbReference type="SAM" id="MobiDB-lite"/>
    </source>
</evidence>
<sequence>MEAPTASPPPYTALEEAVVDRGLADFASLGPTEMLFFVCDALSADNVGIDPASIRPVMYYYERAVQEARARADEQRAAAAAIGVPQFQGPGGNLVAFAVYMFLAQTDFAASIGPQLSEWAAANGLPDPFQSPQGVARALTSVLALERPLPTPAPGETTDAYYLRALPAAVAEYLFRLNGSFAATPEQATSEVPLAPWPYYQLTIAAEGTPPLEFWWWLDPRVYFAIPTDVPLAGEPGAPADAPSLADAVADRLVGLLPIAGDTDEALVANWERDYDPTGRPWESAAAWGSASDPCARARQDLNAVALSTVVVGPNQAAIAEAPLVASLSPVAAIAGPSPAVAVQPVPPPQRQQPSPARVSPSPAYRPSTAGFSVFEAPPTPLPVARAPPATEQGPRAVSAKRRRDALDAGLLAAAAMTPQEAARYPTPADVASATLASGVNPLARQPIDVLPEVPATVGPVAIVPPPDVCLICPARAIPSDVLDYLIANWNAWEAAGGDAQGYRDYVLDMIENYRREAALGTRRRQEQRAIVSPTAEPAARRRRISVEEAPTPRNAPGVDDIVRTVLADSGLVNAYGVERLLGLIDAWSENPVENEFYAAFIQGQERSAGVVCRECAAEGARLYAAEQQRAPRALVAGAAMAFPFPPLPGLPLVPEATPGAFAGPFIYAGTTPVTRLAAYRYGQPTRGIEPGEEVIALGGPTRPTGYQVRLTWFDYALGHYAIERGALVFYRTEAQLYEAALMAPGAPALPLALGRVVEYDTDHFDVVVALGPGRERLGFFPTRLVVQPLLAGVEAGVVESVRVDNVYPYAAGAQVPTSQQVLEARGAPIQAQFAGGPAAAEAARRGTGLVDTRTARNLVEQRAALLDALNSPALSIASGDVERVRRLYLEIDERARALGLVGAAGPTSLSALQRAARLAGQESARQQPSSRVLAAAGRTGGGPGARASLELAAAGAAGDLGAARQNIEAALASIEAGGGGSTGQGDTGLIVGPRATNQGIVGFGAPPSPGLPPRLAPVVPGDVVVEPDGQERVLIDDRAKWDVLFGVVLTKFAVLYPELSFDVDLATRAALLAVSLVGYAVPLSVDQVARLTNPGPQPGPTATADAQTVWADAQAAQQRAVAAQRTAATIAATLPPGGARLGPDDAQRLGITFATLFRQAWDSIFDQEGLTTAARDAEFQRVHHRRLWAYPGAPNTLARPDAPPTLFATRPDRAMRSSFDAVGLALSDPDARRVYDVILAAGTRYAWSNLFAGAASFMQPGAPTAPTIDVGAALRSIQPGVSSARVHTFQPPTPRTGSIPVRGAVAPGTRVAYGGGIQARLFGGAPAPSASSLGVRPGRYVPPAQRPRPSLVPVGRAPPAPLAAPVRLPQDPESTALVQSAFVYRTSPDSMVLHVVVDPDTVAGLRRGDAAALARLTTETARVTRPVAGSLSIGDLVPVPNTSGLLYQIAGPTRGTNPALDWLRPSTVATRDLLRSVLMALRARESRPS</sequence>
<dbReference type="Proteomes" id="UP001185135">
    <property type="component" value="Segment"/>
</dbReference>
<dbReference type="PANTHER" id="PTHR13037:SF24">
    <property type="entry name" value="POLYCOMB PROTEIN PCL-RELATED"/>
    <property type="match status" value="1"/>
</dbReference>
<feature type="region of interest" description="Disordered" evidence="2">
    <location>
        <begin position="343"/>
        <end position="400"/>
    </location>
</feature>
<reference evidence="3" key="1">
    <citation type="submission" date="2022-06" db="EMBL/GenBank/DDBJ databases">
        <authorList>
            <person name="Legendre M."/>
            <person name="Claverie J.-M."/>
            <person name="Alempic J.-M."/>
            <person name="Abergel C."/>
        </authorList>
    </citation>
    <scope>NUCLEOTIDE SEQUENCE</scope>
    <source>
        <strain evidence="3">Kuranda</strain>
    </source>
</reference>
<keyword evidence="1" id="KW-0945">Host-virus interaction</keyword>
<protein>
    <submittedName>
        <fullName evidence="3">Ul36-like domain-containing protein</fullName>
    </submittedName>
</protein>
<evidence type="ECO:0000313" key="3">
    <source>
        <dbReference type="EMBL" id="WBR14473.1"/>
    </source>
</evidence>
<organism evidence="3 4">
    <name type="scientific">Pandoravirus kuranda</name>
    <dbReference type="NCBI Taxonomy" id="3019033"/>
    <lineage>
        <taxon>Viruses</taxon>
        <taxon>Pandoravirus</taxon>
    </lineage>
</organism>
<feature type="region of interest" description="Disordered" evidence="2">
    <location>
        <begin position="1284"/>
        <end position="1303"/>
    </location>
</feature>